<dbReference type="GO" id="GO:0008168">
    <property type="term" value="F:methyltransferase activity"/>
    <property type="evidence" value="ECO:0007669"/>
    <property type="project" value="UniProtKB-UniRule"/>
</dbReference>
<dbReference type="Pfam" id="PF02574">
    <property type="entry name" value="S-methyl_trans"/>
    <property type="match status" value="1"/>
</dbReference>
<dbReference type="GO" id="GO:0046872">
    <property type="term" value="F:metal ion binding"/>
    <property type="evidence" value="ECO:0007669"/>
    <property type="project" value="UniProtKB-KW"/>
</dbReference>
<dbReference type="InterPro" id="IPR036589">
    <property type="entry name" value="HCY_dom_sf"/>
</dbReference>
<dbReference type="Gene3D" id="3.20.20.330">
    <property type="entry name" value="Homocysteine-binding-like domain"/>
    <property type="match status" value="1"/>
</dbReference>
<evidence type="ECO:0000256" key="4">
    <source>
        <dbReference type="PROSITE-ProRule" id="PRU00333"/>
    </source>
</evidence>
<keyword evidence="2 4" id="KW-0808">Transferase</keyword>
<dbReference type="EnsemblMetazoa" id="G29171.11">
    <property type="protein sequence ID" value="G29171.11:cds"/>
    <property type="gene ID" value="G29171"/>
</dbReference>
<dbReference type="AlphaFoldDB" id="A0A8W8LPR8"/>
<protein>
    <recommendedName>
        <fullName evidence="5">Hcy-binding domain-containing protein</fullName>
    </recommendedName>
</protein>
<reference evidence="6" key="1">
    <citation type="submission" date="2022-08" db="UniProtKB">
        <authorList>
            <consortium name="EnsemblMetazoa"/>
        </authorList>
    </citation>
    <scope>IDENTIFICATION</scope>
    <source>
        <strain evidence="6">05x7-T-G4-1.051#20</strain>
    </source>
</reference>
<evidence type="ECO:0000256" key="1">
    <source>
        <dbReference type="ARBA" id="ARBA00022603"/>
    </source>
</evidence>
<feature type="binding site" evidence="4">
    <location>
        <position position="87"/>
    </location>
    <ligand>
        <name>Zn(2+)</name>
        <dbReference type="ChEBI" id="CHEBI:29105"/>
    </ligand>
</feature>
<keyword evidence="4" id="KW-0479">Metal-binding</keyword>
<dbReference type="PANTHER" id="PTHR11103">
    <property type="entry name" value="SLR1189 PROTEIN"/>
    <property type="match status" value="1"/>
</dbReference>
<dbReference type="Proteomes" id="UP000005408">
    <property type="component" value="Unassembled WGS sequence"/>
</dbReference>
<keyword evidence="1 4" id="KW-0489">Methyltransferase</keyword>
<dbReference type="PROSITE" id="PS50970">
    <property type="entry name" value="HCY"/>
    <property type="match status" value="1"/>
</dbReference>
<dbReference type="GO" id="GO:0032259">
    <property type="term" value="P:methylation"/>
    <property type="evidence" value="ECO:0007669"/>
    <property type="project" value="UniProtKB-KW"/>
</dbReference>
<feature type="binding site" evidence="4">
    <location>
        <position position="86"/>
    </location>
    <ligand>
        <name>Zn(2+)</name>
        <dbReference type="ChEBI" id="CHEBI:29105"/>
    </ligand>
</feature>
<feature type="binding site" evidence="4">
    <location>
        <position position="3"/>
    </location>
    <ligand>
        <name>Zn(2+)</name>
        <dbReference type="ChEBI" id="CHEBI:29105"/>
    </ligand>
</feature>
<keyword evidence="7" id="KW-1185">Reference proteome</keyword>
<evidence type="ECO:0000256" key="3">
    <source>
        <dbReference type="ARBA" id="ARBA00034478"/>
    </source>
</evidence>
<evidence type="ECO:0000313" key="6">
    <source>
        <dbReference type="EnsemblMetazoa" id="G29171.11:cds"/>
    </source>
</evidence>
<proteinExistence type="predicted"/>
<comment type="cofactor">
    <cofactor evidence="4">
        <name>Zn(2+)</name>
        <dbReference type="ChEBI" id="CHEBI:29105"/>
    </cofactor>
</comment>
<accession>A0A8W8LPR8</accession>
<sequence>MNCCRGPSTMLPLLKEIKKVCKGPIAALPVPFRTTSEEPTMEVLTDPDTGMPAFPVDLPRFFCSRTQIAEFAAQAKEIGVQYIGLCCGNASHYTRLLAEEYGRKPPASKYAPDMSKHYRFGNKEFVKKHHTPGQQD</sequence>
<dbReference type="SUPFAM" id="SSF82282">
    <property type="entry name" value="Homocysteine S-methyltransferase"/>
    <property type="match status" value="1"/>
</dbReference>
<dbReference type="PANTHER" id="PTHR11103:SF18">
    <property type="entry name" value="SLR1189 PROTEIN"/>
    <property type="match status" value="1"/>
</dbReference>
<organism evidence="6 7">
    <name type="scientific">Magallana gigas</name>
    <name type="common">Pacific oyster</name>
    <name type="synonym">Crassostrea gigas</name>
    <dbReference type="NCBI Taxonomy" id="29159"/>
    <lineage>
        <taxon>Eukaryota</taxon>
        <taxon>Metazoa</taxon>
        <taxon>Spiralia</taxon>
        <taxon>Lophotrochozoa</taxon>
        <taxon>Mollusca</taxon>
        <taxon>Bivalvia</taxon>
        <taxon>Autobranchia</taxon>
        <taxon>Pteriomorphia</taxon>
        <taxon>Ostreida</taxon>
        <taxon>Ostreoidea</taxon>
        <taxon>Ostreidae</taxon>
        <taxon>Magallana</taxon>
    </lineage>
</organism>
<comment type="pathway">
    <text evidence="3">Amino-acid biosynthesis; L-methionine biosynthesis via de novo pathway.</text>
</comment>
<keyword evidence="4" id="KW-0862">Zinc</keyword>
<name>A0A8W8LPR8_MAGGI</name>
<evidence type="ECO:0000259" key="5">
    <source>
        <dbReference type="PROSITE" id="PS50970"/>
    </source>
</evidence>
<evidence type="ECO:0000256" key="2">
    <source>
        <dbReference type="ARBA" id="ARBA00022679"/>
    </source>
</evidence>
<evidence type="ECO:0000313" key="7">
    <source>
        <dbReference type="Proteomes" id="UP000005408"/>
    </source>
</evidence>
<feature type="domain" description="Hcy-binding" evidence="5">
    <location>
        <begin position="1"/>
        <end position="101"/>
    </location>
</feature>
<dbReference type="InterPro" id="IPR003726">
    <property type="entry name" value="HCY_dom"/>
</dbReference>